<protein>
    <submittedName>
        <fullName evidence="4">36792_t:CDS:1</fullName>
    </submittedName>
</protein>
<organism evidence="4 5">
    <name type="scientific">Gigaspora margarita</name>
    <dbReference type="NCBI Taxonomy" id="4874"/>
    <lineage>
        <taxon>Eukaryota</taxon>
        <taxon>Fungi</taxon>
        <taxon>Fungi incertae sedis</taxon>
        <taxon>Mucoromycota</taxon>
        <taxon>Glomeromycotina</taxon>
        <taxon>Glomeromycetes</taxon>
        <taxon>Diversisporales</taxon>
        <taxon>Gigasporaceae</taxon>
        <taxon>Gigaspora</taxon>
    </lineage>
</organism>
<feature type="transmembrane region" description="Helical" evidence="2">
    <location>
        <begin position="103"/>
        <end position="124"/>
    </location>
</feature>
<evidence type="ECO:0000259" key="3">
    <source>
        <dbReference type="Pfam" id="PF04937"/>
    </source>
</evidence>
<dbReference type="InterPro" id="IPR007021">
    <property type="entry name" value="DUF659"/>
</dbReference>
<feature type="region of interest" description="Disordered" evidence="1">
    <location>
        <begin position="1"/>
        <end position="30"/>
    </location>
</feature>
<comment type="caution">
    <text evidence="4">The sequence shown here is derived from an EMBL/GenBank/DDBJ whole genome shotgun (WGS) entry which is preliminary data.</text>
</comment>
<name>A0ABN7UYS9_GIGMA</name>
<evidence type="ECO:0000313" key="5">
    <source>
        <dbReference type="Proteomes" id="UP000789901"/>
    </source>
</evidence>
<sequence length="559" mass="63527">MTKRKQKQNESVLSNMETDSRTSVKTSSSTKAGCLPTGVWKFFEKGASKSDANSCKKVPKDWRCHFNYIIVNNLEDVPTDEPLYGMSNTVSPLPSKQLIIDKVIVLAFIMCGIPFYVISNPFFINALNLLIASYEVPSREVLSGCLLDTEIAKIINKVDKILDHTNNLTIGINGWTAPNGLSIWNFIIMTPSRQEYLYELGNYSNQSYIAEFLANQIKKIINHIGSDKISAIISDNKRIIQRASKIVTFFKKSHRAAAILNQMIMQNQINGDEEIQKNHSEIISSTILTILCGQGFFTDIQYHSEVLFLIRNAILAVKSNNATLVDCYINLMKIASAIQNLSSNEYKGFRNYCIGLKFGTFSLIANYAGKLWQQIEQEQYINGKPNPYAAPYRISYDTPLMWWNTCEIKPNYLQCLAIKLFSITPKVDRLEGLAKIYQFNLSNPAEQLRYIHITEVSPKIIANIAESVFKELEEKTLLEDDVELSNPSEDLYSDEPNLNLKISNIIDLQSSVFTCTHSRTSFEDLDRDESDNNDMQDDGKSEYNVDKIVARQLDYDLDR</sequence>
<gene>
    <name evidence="4" type="ORF">GMARGA_LOCUS12314</name>
</gene>
<dbReference type="Proteomes" id="UP000789901">
    <property type="component" value="Unassembled WGS sequence"/>
</dbReference>
<evidence type="ECO:0000256" key="1">
    <source>
        <dbReference type="SAM" id="MobiDB-lite"/>
    </source>
</evidence>
<keyword evidence="5" id="KW-1185">Reference proteome</keyword>
<reference evidence="4 5" key="1">
    <citation type="submission" date="2021-06" db="EMBL/GenBank/DDBJ databases">
        <authorList>
            <person name="Kallberg Y."/>
            <person name="Tangrot J."/>
            <person name="Rosling A."/>
        </authorList>
    </citation>
    <scope>NUCLEOTIDE SEQUENCE [LARGE SCALE GENOMIC DNA]</scope>
    <source>
        <strain evidence="4 5">120-4 pot B 10/14</strain>
    </source>
</reference>
<proteinExistence type="predicted"/>
<accession>A0ABN7UYS9</accession>
<keyword evidence="2" id="KW-0812">Transmembrane</keyword>
<evidence type="ECO:0000313" key="4">
    <source>
        <dbReference type="EMBL" id="CAG8703948.1"/>
    </source>
</evidence>
<feature type="domain" description="DUF659" evidence="3">
    <location>
        <begin position="137"/>
        <end position="248"/>
    </location>
</feature>
<keyword evidence="2" id="KW-1133">Transmembrane helix</keyword>
<evidence type="ECO:0000256" key="2">
    <source>
        <dbReference type="SAM" id="Phobius"/>
    </source>
</evidence>
<feature type="compositionally biased region" description="Low complexity" evidence="1">
    <location>
        <begin position="21"/>
        <end position="30"/>
    </location>
</feature>
<dbReference type="EMBL" id="CAJVQB010007466">
    <property type="protein sequence ID" value="CAG8703948.1"/>
    <property type="molecule type" value="Genomic_DNA"/>
</dbReference>
<keyword evidence="2" id="KW-0472">Membrane</keyword>
<dbReference type="Pfam" id="PF04937">
    <property type="entry name" value="DUF659"/>
    <property type="match status" value="1"/>
</dbReference>